<proteinExistence type="predicted"/>
<keyword evidence="4" id="KW-1185">Reference proteome</keyword>
<evidence type="ECO:0000259" key="2">
    <source>
        <dbReference type="Pfam" id="PF25886"/>
    </source>
</evidence>
<gene>
    <name evidence="3" type="ORF">BC936DRAFT_141400</name>
</gene>
<dbReference type="AlphaFoldDB" id="A0A433A2A9"/>
<dbReference type="EMBL" id="RBNI01019513">
    <property type="protein sequence ID" value="RUO96828.1"/>
    <property type="molecule type" value="Genomic_DNA"/>
</dbReference>
<keyword evidence="1" id="KW-1133">Transmembrane helix</keyword>
<evidence type="ECO:0000313" key="4">
    <source>
        <dbReference type="Proteomes" id="UP000268093"/>
    </source>
</evidence>
<keyword evidence="1" id="KW-0812">Transmembrane</keyword>
<sequence length="138" mass="15575">MDPAESAESADAASTFTTSTIHRTSSLLTTANPNGQLAPRPHVFIRTYRWLHSFSQATRCLIFICPFLLLMTLPVVIELVWFPGTSLGSVRIHYWAIYLMVCWTALFGSRVVISYIPNAIQWVLGVMTINHQRETIYG</sequence>
<accession>A0A433A2A9</accession>
<dbReference type="InterPro" id="IPR058650">
    <property type="entry name" value="Msy1/2-like"/>
</dbReference>
<dbReference type="OrthoDB" id="544685at2759"/>
<dbReference type="Pfam" id="PF25886">
    <property type="entry name" value="Msy1"/>
    <property type="match status" value="1"/>
</dbReference>
<feature type="transmembrane region" description="Helical" evidence="1">
    <location>
        <begin position="94"/>
        <end position="113"/>
    </location>
</feature>
<evidence type="ECO:0000256" key="1">
    <source>
        <dbReference type="SAM" id="Phobius"/>
    </source>
</evidence>
<protein>
    <recommendedName>
        <fullName evidence="2">Mechanosensitive ion channel protein Msy1/2-like transmembrane domain-containing protein</fullName>
    </recommendedName>
</protein>
<evidence type="ECO:0000313" key="3">
    <source>
        <dbReference type="EMBL" id="RUO96828.1"/>
    </source>
</evidence>
<comment type="caution">
    <text evidence="3">The sequence shown here is derived from an EMBL/GenBank/DDBJ whole genome shotgun (WGS) entry which is preliminary data.</text>
</comment>
<reference evidence="3 4" key="1">
    <citation type="journal article" date="2018" name="New Phytol.">
        <title>Phylogenomics of Endogonaceae and evolution of mycorrhizas within Mucoromycota.</title>
        <authorList>
            <person name="Chang Y."/>
            <person name="Desiro A."/>
            <person name="Na H."/>
            <person name="Sandor L."/>
            <person name="Lipzen A."/>
            <person name="Clum A."/>
            <person name="Barry K."/>
            <person name="Grigoriev I.V."/>
            <person name="Martin F.M."/>
            <person name="Stajich J.E."/>
            <person name="Smith M.E."/>
            <person name="Bonito G."/>
            <person name="Spatafora J.W."/>
        </authorList>
    </citation>
    <scope>NUCLEOTIDE SEQUENCE [LARGE SCALE GENOMIC DNA]</scope>
    <source>
        <strain evidence="3 4">GMNB39</strain>
    </source>
</reference>
<name>A0A433A2A9_9FUNG</name>
<feature type="transmembrane region" description="Helical" evidence="1">
    <location>
        <begin position="60"/>
        <end position="82"/>
    </location>
</feature>
<keyword evidence="1" id="KW-0472">Membrane</keyword>
<dbReference type="Proteomes" id="UP000268093">
    <property type="component" value="Unassembled WGS sequence"/>
</dbReference>
<feature type="domain" description="Mechanosensitive ion channel protein Msy1/2-like transmembrane" evidence="2">
    <location>
        <begin position="46"/>
        <end position="133"/>
    </location>
</feature>
<organism evidence="3 4">
    <name type="scientific">Jimgerdemannia flammicorona</name>
    <dbReference type="NCBI Taxonomy" id="994334"/>
    <lineage>
        <taxon>Eukaryota</taxon>
        <taxon>Fungi</taxon>
        <taxon>Fungi incertae sedis</taxon>
        <taxon>Mucoromycota</taxon>
        <taxon>Mucoromycotina</taxon>
        <taxon>Endogonomycetes</taxon>
        <taxon>Endogonales</taxon>
        <taxon>Endogonaceae</taxon>
        <taxon>Jimgerdemannia</taxon>
    </lineage>
</organism>